<dbReference type="Proteomes" id="UP000219331">
    <property type="component" value="Unassembled WGS sequence"/>
</dbReference>
<accession>A0A285T212</accession>
<evidence type="ECO:0000313" key="2">
    <source>
        <dbReference type="Proteomes" id="UP000219331"/>
    </source>
</evidence>
<gene>
    <name evidence="1" type="ORF">SAMN05421512_10891</name>
</gene>
<evidence type="ECO:0008006" key="3">
    <source>
        <dbReference type="Google" id="ProtNLM"/>
    </source>
</evidence>
<dbReference type="AlphaFoldDB" id="A0A285T212"/>
<proteinExistence type="predicted"/>
<name>A0A285T212_9HYPH</name>
<organism evidence="1 2">
    <name type="scientific">Stappia indica</name>
    <dbReference type="NCBI Taxonomy" id="538381"/>
    <lineage>
        <taxon>Bacteria</taxon>
        <taxon>Pseudomonadati</taxon>
        <taxon>Pseudomonadota</taxon>
        <taxon>Alphaproteobacteria</taxon>
        <taxon>Hyphomicrobiales</taxon>
        <taxon>Stappiaceae</taxon>
        <taxon>Stappia</taxon>
    </lineage>
</organism>
<keyword evidence="2" id="KW-1185">Reference proteome</keyword>
<sequence>MPSLYMPWEAIMSNPMTVKDMAYRLAAATGQSETLHARQVRHWAQHGLFGFEALERSGEGRTASYFYNDRHLAAARLYALFTAMGWNIDQLGKVSRLIKNIGADDAPQVQHDGFVQIERNGLKAVVDAAKAGDFDWCFGVYSDETGAVYGGSMMRDPASGYPNLLHNLAPVFTVIALGPLFRRLFASDTGSEA</sequence>
<protein>
    <recommendedName>
        <fullName evidence="3">HTH merR-type domain-containing protein</fullName>
    </recommendedName>
</protein>
<reference evidence="1 2" key="1">
    <citation type="submission" date="2017-08" db="EMBL/GenBank/DDBJ databases">
        <authorList>
            <person name="de Groot N.N."/>
        </authorList>
    </citation>
    <scope>NUCLEOTIDE SEQUENCE [LARGE SCALE GENOMIC DNA]</scope>
    <source>
        <strain evidence="1 2">USBA 352</strain>
    </source>
</reference>
<dbReference type="EMBL" id="OBML01000008">
    <property type="protein sequence ID" value="SOC15281.1"/>
    <property type="molecule type" value="Genomic_DNA"/>
</dbReference>
<evidence type="ECO:0000313" key="1">
    <source>
        <dbReference type="EMBL" id="SOC15281.1"/>
    </source>
</evidence>